<reference evidence="1 2" key="1">
    <citation type="submission" date="2015-08" db="EMBL/GenBank/DDBJ databases">
        <title>Next Generation Sequencing and Analysis of the Genome of Puccinia sorghi L Schw, the Causal Agent of Maize Common Rust.</title>
        <authorList>
            <person name="Rochi L."/>
            <person name="Burguener G."/>
            <person name="Darino M."/>
            <person name="Turjanski A."/>
            <person name="Kreff E."/>
            <person name="Dieguez M.J."/>
            <person name="Sacco F."/>
        </authorList>
    </citation>
    <scope>NUCLEOTIDE SEQUENCE [LARGE SCALE GENOMIC DNA]</scope>
    <source>
        <strain evidence="1 2">RO10H11247</strain>
    </source>
</reference>
<dbReference type="EMBL" id="LAVV01010054">
    <property type="protein sequence ID" value="KNZ49612.1"/>
    <property type="molecule type" value="Genomic_DNA"/>
</dbReference>
<dbReference type="OrthoDB" id="10636704at2759"/>
<name>A0A0L6UMV5_9BASI</name>
<dbReference type="Proteomes" id="UP000037035">
    <property type="component" value="Unassembled WGS sequence"/>
</dbReference>
<dbReference type="VEuPathDB" id="FungiDB:VP01_48g2"/>
<comment type="caution">
    <text evidence="1">The sequence shown here is derived from an EMBL/GenBank/DDBJ whole genome shotgun (WGS) entry which is preliminary data.</text>
</comment>
<proteinExistence type="predicted"/>
<organism evidence="1 2">
    <name type="scientific">Puccinia sorghi</name>
    <dbReference type="NCBI Taxonomy" id="27349"/>
    <lineage>
        <taxon>Eukaryota</taxon>
        <taxon>Fungi</taxon>
        <taxon>Dikarya</taxon>
        <taxon>Basidiomycota</taxon>
        <taxon>Pucciniomycotina</taxon>
        <taxon>Pucciniomycetes</taxon>
        <taxon>Pucciniales</taxon>
        <taxon>Pucciniaceae</taxon>
        <taxon>Puccinia</taxon>
    </lineage>
</organism>
<sequence length="176" mass="19622">MILAYSNMFSKHQQMKRLKFCLIILHPSYDVNKHGLNLTPHIPTPVLCSSAVDKHSQDGKNFNQRTSSSQAFTLNSHELLTPHNATLLSQSCFCSFRHAQLVLDKDKSLFSLGKKIVDIQKASLTVPSMANVQAALALSNSRNRSSTDTEIAWIQLIIVQVLSTFKLWGQPANCNV</sequence>
<keyword evidence="2" id="KW-1185">Reference proteome</keyword>
<protein>
    <submittedName>
        <fullName evidence="1">Uncharacterized protein</fullName>
    </submittedName>
</protein>
<accession>A0A0L6UMV5</accession>
<evidence type="ECO:0000313" key="1">
    <source>
        <dbReference type="EMBL" id="KNZ49612.1"/>
    </source>
</evidence>
<evidence type="ECO:0000313" key="2">
    <source>
        <dbReference type="Proteomes" id="UP000037035"/>
    </source>
</evidence>
<dbReference type="AlphaFoldDB" id="A0A0L6UMV5"/>
<gene>
    <name evidence="1" type="ORF">VP01_48g2</name>
</gene>